<dbReference type="PANTHER" id="PTHR30576:SF20">
    <property type="entry name" value="QUINOVOSAMINEPHOSPHOTRANSFERAE-RELATED"/>
    <property type="match status" value="1"/>
</dbReference>
<dbReference type="InterPro" id="IPR003362">
    <property type="entry name" value="Bact_transf"/>
</dbReference>
<dbReference type="AlphaFoldDB" id="A0A6N6MJU4"/>
<organism evidence="4 5">
    <name type="scientific">Pseudotamlana haliotis</name>
    <dbReference type="NCBI Taxonomy" id="2614804"/>
    <lineage>
        <taxon>Bacteria</taxon>
        <taxon>Pseudomonadati</taxon>
        <taxon>Bacteroidota</taxon>
        <taxon>Flavobacteriia</taxon>
        <taxon>Flavobacteriales</taxon>
        <taxon>Flavobacteriaceae</taxon>
        <taxon>Pseudotamlana</taxon>
    </lineage>
</organism>
<keyword evidence="2" id="KW-0472">Membrane</keyword>
<reference evidence="4 5" key="1">
    <citation type="submission" date="2019-09" db="EMBL/GenBank/DDBJ databases">
        <authorList>
            <person name="Cao W.R."/>
        </authorList>
    </citation>
    <scope>NUCLEOTIDE SEQUENCE [LARGE SCALE GENOMIC DNA]</scope>
    <source>
        <strain evidence="4 5">B1N29</strain>
    </source>
</reference>
<dbReference type="PANTHER" id="PTHR30576">
    <property type="entry name" value="COLANIC BIOSYNTHESIS UDP-GLUCOSE LIPID CARRIER TRANSFERASE"/>
    <property type="match status" value="1"/>
</dbReference>
<keyword evidence="4" id="KW-0808">Transferase</keyword>
<feature type="transmembrane region" description="Helical" evidence="2">
    <location>
        <begin position="7"/>
        <end position="29"/>
    </location>
</feature>
<proteinExistence type="inferred from homology"/>
<evidence type="ECO:0000256" key="2">
    <source>
        <dbReference type="SAM" id="Phobius"/>
    </source>
</evidence>
<keyword evidence="2" id="KW-1133">Transmembrane helix</keyword>
<sequence length="197" mass="23236">MIKRCFDFVFALLGLIVLLPFFLIIIILIKFDSPGPIFFIQTRVGKDNKDFNIYKFRTMRAESDSKGLLTLGNHDSRVTNAGYILRRYKIDEFPQLINIIKGDMSFVGPRPELRHYVNYYSEDDMRIFQVRPGITGLASLKYRNEVELLEKADDPEKFFIETIIPDKLRYNKEYIKKQNFFFDVQLIMLTVIKVITK</sequence>
<comment type="caution">
    <text evidence="4">The sequence shown here is derived from an EMBL/GenBank/DDBJ whole genome shotgun (WGS) entry which is preliminary data.</text>
</comment>
<evidence type="ECO:0000256" key="1">
    <source>
        <dbReference type="ARBA" id="ARBA00006464"/>
    </source>
</evidence>
<dbReference type="Proteomes" id="UP000441333">
    <property type="component" value="Unassembled WGS sequence"/>
</dbReference>
<evidence type="ECO:0000313" key="5">
    <source>
        <dbReference type="Proteomes" id="UP000441333"/>
    </source>
</evidence>
<dbReference type="GO" id="GO:0016780">
    <property type="term" value="F:phosphotransferase activity, for other substituted phosphate groups"/>
    <property type="evidence" value="ECO:0007669"/>
    <property type="project" value="TreeGrafter"/>
</dbReference>
<feature type="domain" description="Bacterial sugar transferase" evidence="3">
    <location>
        <begin position="3"/>
        <end position="195"/>
    </location>
</feature>
<accession>A0A6N6MJU4</accession>
<evidence type="ECO:0000259" key="3">
    <source>
        <dbReference type="Pfam" id="PF02397"/>
    </source>
</evidence>
<dbReference type="EMBL" id="WAAT01000004">
    <property type="protein sequence ID" value="KAB1071430.1"/>
    <property type="molecule type" value="Genomic_DNA"/>
</dbReference>
<dbReference type="Pfam" id="PF02397">
    <property type="entry name" value="Bac_transf"/>
    <property type="match status" value="1"/>
</dbReference>
<comment type="similarity">
    <text evidence="1">Belongs to the bacterial sugar transferase family.</text>
</comment>
<name>A0A6N6MJU4_9FLAO</name>
<evidence type="ECO:0000313" key="4">
    <source>
        <dbReference type="EMBL" id="KAB1071430.1"/>
    </source>
</evidence>
<keyword evidence="5" id="KW-1185">Reference proteome</keyword>
<gene>
    <name evidence="4" type="ORF">F6U93_00740</name>
</gene>
<keyword evidence="2" id="KW-0812">Transmembrane</keyword>
<protein>
    <submittedName>
        <fullName evidence="4">Sugar transferase</fullName>
    </submittedName>
</protein>